<dbReference type="KEGG" id="wjo:FOL01_0560"/>
<dbReference type="RefSeq" id="WP_083603413.1">
    <property type="nucleotide sequence ID" value="NZ_CP014332.1"/>
</dbReference>
<evidence type="ECO:0000259" key="2">
    <source>
        <dbReference type="SMART" id="SM00854"/>
    </source>
</evidence>
<comment type="similarity">
    <text evidence="1">Belongs to the CapA family.</text>
</comment>
<dbReference type="Pfam" id="PF09587">
    <property type="entry name" value="PGA_cap"/>
    <property type="match status" value="1"/>
</dbReference>
<dbReference type="Proteomes" id="UP000185473">
    <property type="component" value="Chromosome"/>
</dbReference>
<evidence type="ECO:0000313" key="4">
    <source>
        <dbReference type="Proteomes" id="UP000185473"/>
    </source>
</evidence>
<proteinExistence type="inferred from homology"/>
<dbReference type="PANTHER" id="PTHR33393">
    <property type="entry name" value="POLYGLUTAMINE SYNTHESIS ACCESSORY PROTEIN RV0574C-RELATED"/>
    <property type="match status" value="1"/>
</dbReference>
<organism evidence="3 4">
    <name type="scientific">Weissella jogaejeotgali</name>
    <dbReference type="NCBI Taxonomy" id="1631871"/>
    <lineage>
        <taxon>Bacteria</taxon>
        <taxon>Bacillati</taxon>
        <taxon>Bacillota</taxon>
        <taxon>Bacilli</taxon>
        <taxon>Lactobacillales</taxon>
        <taxon>Lactobacillaceae</taxon>
        <taxon>Weissella</taxon>
    </lineage>
</organism>
<reference evidence="3 4" key="1">
    <citation type="submission" date="2016-02" db="EMBL/GenBank/DDBJ databases">
        <title>Complete Genome Sequence of Weissella jogaejeotgali FOL01.</title>
        <authorList>
            <person name="Lee J.-H."/>
            <person name="Ku H.-J."/>
        </authorList>
    </citation>
    <scope>NUCLEOTIDE SEQUENCE [LARGE SCALE GENOMIC DNA]</scope>
    <source>
        <strain evidence="3 4">FOL01</strain>
    </source>
</reference>
<dbReference type="AlphaFoldDB" id="A0A1L6RA38"/>
<feature type="domain" description="Capsule synthesis protein CapA" evidence="2">
    <location>
        <begin position="4"/>
        <end position="316"/>
    </location>
</feature>
<sequence length="432" mass="48016">MEMSFTAVGDAIIQRHMPKGGYPGFKKVQEFLSKGDTRFFNLETTLHNYESYGSQYSGGGYLCGPPTVLQDIKNFGFNMTSFANNHTLDYSYGGLEITLKNVAAADIPLAGAGKNLQEASQPVYYESPTGRVAVIAATSTFNPAAMAGQASSYMPGRPGLNPLRYEDTYYVTSDQAENLQQVIQATHADDENKFLRANGFAPAVPDDVLTLGKYNFKVSDNTGHKTNVVQKDLDRFKKQIEEAKAQADYVLISIHCHEMQDTNRESLPDFLKEFAHKCIDYGANAIVGHGPHTIRGLEIYKESPIFYSLGDFILNIQDLTKAPADYFESFDLSPDATIAELFNAQWAGNTRGMHVDPKLYESVIPYWQTHNGKLTALSFAPVKLGFDYSQHDNRKGWPVLDESDTILKRLAKLSDQLGTKIIIKNHIAHVIL</sequence>
<dbReference type="InterPro" id="IPR019079">
    <property type="entry name" value="Capsule_synth_CapA"/>
</dbReference>
<dbReference type="OrthoDB" id="9810906at2"/>
<dbReference type="SUPFAM" id="SSF56300">
    <property type="entry name" value="Metallo-dependent phosphatases"/>
    <property type="match status" value="1"/>
</dbReference>
<dbReference type="PANTHER" id="PTHR33393:SF11">
    <property type="entry name" value="POLYGLUTAMINE SYNTHESIS ACCESSORY PROTEIN RV0574C-RELATED"/>
    <property type="match status" value="1"/>
</dbReference>
<name>A0A1L6RA38_9LACO</name>
<dbReference type="InterPro" id="IPR029052">
    <property type="entry name" value="Metallo-depent_PP-like"/>
</dbReference>
<dbReference type="SMART" id="SM00854">
    <property type="entry name" value="PGA_cap"/>
    <property type="match status" value="1"/>
</dbReference>
<dbReference type="CDD" id="cd07381">
    <property type="entry name" value="MPP_CapA"/>
    <property type="match status" value="1"/>
</dbReference>
<dbReference type="Gene3D" id="3.60.21.10">
    <property type="match status" value="1"/>
</dbReference>
<keyword evidence="4" id="KW-1185">Reference proteome</keyword>
<protein>
    <submittedName>
        <fullName evidence="3">Putative enzyme of poly-gamma-glutamate biosynthesis (Capsule formation)</fullName>
    </submittedName>
</protein>
<dbReference type="STRING" id="1631871.FOL01_0560"/>
<dbReference type="InterPro" id="IPR052169">
    <property type="entry name" value="CW_Biosynth-Accessory"/>
</dbReference>
<accession>A0A1L6RA38</accession>
<evidence type="ECO:0000256" key="1">
    <source>
        <dbReference type="ARBA" id="ARBA00005662"/>
    </source>
</evidence>
<dbReference type="EMBL" id="CP014332">
    <property type="protein sequence ID" value="APS41419.1"/>
    <property type="molecule type" value="Genomic_DNA"/>
</dbReference>
<evidence type="ECO:0000313" key="3">
    <source>
        <dbReference type="EMBL" id="APS41419.1"/>
    </source>
</evidence>
<gene>
    <name evidence="3" type="ORF">FOL01_0560</name>
</gene>